<feature type="region of interest" description="Disordered" evidence="2">
    <location>
        <begin position="364"/>
        <end position="408"/>
    </location>
</feature>
<feature type="compositionally biased region" description="Polar residues" evidence="2">
    <location>
        <begin position="149"/>
        <end position="164"/>
    </location>
</feature>
<keyword evidence="4" id="KW-1185">Reference proteome</keyword>
<feature type="compositionally biased region" description="Acidic residues" evidence="2">
    <location>
        <begin position="392"/>
        <end position="408"/>
    </location>
</feature>
<evidence type="ECO:0000313" key="4">
    <source>
        <dbReference type="Proteomes" id="UP001237642"/>
    </source>
</evidence>
<evidence type="ECO:0000256" key="1">
    <source>
        <dbReference type="SAM" id="Coils"/>
    </source>
</evidence>
<evidence type="ECO:0000313" key="3">
    <source>
        <dbReference type="EMBL" id="KAK1357800.1"/>
    </source>
</evidence>
<reference evidence="3" key="2">
    <citation type="submission" date="2023-05" db="EMBL/GenBank/DDBJ databases">
        <authorList>
            <person name="Schelkunov M.I."/>
        </authorList>
    </citation>
    <scope>NUCLEOTIDE SEQUENCE</scope>
    <source>
        <strain evidence="3">Hsosn_3</strain>
        <tissue evidence="3">Leaf</tissue>
    </source>
</reference>
<feature type="region of interest" description="Disordered" evidence="2">
    <location>
        <begin position="149"/>
        <end position="202"/>
    </location>
</feature>
<sequence>MLLELMVRRVSNARKDFDSGNLAKYFYPRFLTIIINHLLSDAHKEFFRNAPFVMSPTTSNMFFTRLQTTSRYIRLPVVPDSFMISTLQPAGQHVPEQQIVTSTGTLDAIPLQVVLPILGSSSGTFAETQEGVRADQEFVELQTLTQVIEPNTESTTSLTTQPEQNVHVRHRSSSREDSLRDPAALSPPPKKRRTFRETSVSPFVSSRQDMDLEMAIEQVIFPAGTSSRYGDRQLVVRTEIQTWSETQARELSETPLREIEVSAHIDTNTASLLAQIDALQKQLSETQAEKEILQAQVVERSSSSTSITNQLGIIKDDVEGLKISLLPKLNAIQQSQILVASNISGLSDSNAQIADSVKEIASISAKGDDDDDDDDNDDQGDGGDGGERREEDDVPEETIPEDIFGEEEVEEEVDCVEWDEQDDLFNPGPVFEEELRKQQEDIRRKQDENAKVSQIIFEKLQVQKVEHEEKPPLHSLEVKDRKLDIRLKKGDKWTKAKEMFALPQKGSNNDREFIGLLQKFKKVNPDNSIYMKALQEEILRIITGFDRVRNEMVIYVSCQSIGSLTVSLDCFASRSLLELWVLMSRVKESSYLNVLLHEQLKEYAIMASPQVVDVPFEVKFYKGRAHQSCGVDHVSLKTYPAMHLIKLENMQRTTGFASEEKTEVADIIQDYCITNIKRYHQLKNRLKKVTTQLVRPSNLTSESDRVLDKDLLDALEEGEMSDQEK</sequence>
<keyword evidence="1" id="KW-0175">Coiled coil</keyword>
<organism evidence="3 4">
    <name type="scientific">Heracleum sosnowskyi</name>
    <dbReference type="NCBI Taxonomy" id="360622"/>
    <lineage>
        <taxon>Eukaryota</taxon>
        <taxon>Viridiplantae</taxon>
        <taxon>Streptophyta</taxon>
        <taxon>Embryophyta</taxon>
        <taxon>Tracheophyta</taxon>
        <taxon>Spermatophyta</taxon>
        <taxon>Magnoliopsida</taxon>
        <taxon>eudicotyledons</taxon>
        <taxon>Gunneridae</taxon>
        <taxon>Pentapetalae</taxon>
        <taxon>asterids</taxon>
        <taxon>campanulids</taxon>
        <taxon>Apiales</taxon>
        <taxon>Apiaceae</taxon>
        <taxon>Apioideae</taxon>
        <taxon>apioid superclade</taxon>
        <taxon>Tordylieae</taxon>
        <taxon>Tordyliinae</taxon>
        <taxon>Heracleum</taxon>
    </lineage>
</organism>
<dbReference type="EMBL" id="JAUIZM010000011">
    <property type="protein sequence ID" value="KAK1357800.1"/>
    <property type="molecule type" value="Genomic_DNA"/>
</dbReference>
<feature type="compositionally biased region" description="Acidic residues" evidence="2">
    <location>
        <begin position="368"/>
        <end position="381"/>
    </location>
</feature>
<name>A0AAD8GYP0_9APIA</name>
<comment type="caution">
    <text evidence="3">The sequence shown here is derived from an EMBL/GenBank/DDBJ whole genome shotgun (WGS) entry which is preliminary data.</text>
</comment>
<reference evidence="3" key="1">
    <citation type="submission" date="2023-02" db="EMBL/GenBank/DDBJ databases">
        <title>Genome of toxic invasive species Heracleum sosnowskyi carries increased number of genes despite the absence of recent whole-genome duplications.</title>
        <authorList>
            <person name="Schelkunov M."/>
            <person name="Shtratnikova V."/>
            <person name="Makarenko M."/>
            <person name="Klepikova A."/>
            <person name="Omelchenko D."/>
            <person name="Novikova G."/>
            <person name="Obukhova E."/>
            <person name="Bogdanov V."/>
            <person name="Penin A."/>
            <person name="Logacheva M."/>
        </authorList>
    </citation>
    <scope>NUCLEOTIDE SEQUENCE</scope>
    <source>
        <strain evidence="3">Hsosn_3</strain>
        <tissue evidence="3">Leaf</tissue>
    </source>
</reference>
<proteinExistence type="predicted"/>
<accession>A0AAD8GYP0</accession>
<dbReference type="AlphaFoldDB" id="A0AAD8GYP0"/>
<dbReference type="Proteomes" id="UP001237642">
    <property type="component" value="Unassembled WGS sequence"/>
</dbReference>
<feature type="coiled-coil region" evidence="1">
    <location>
        <begin position="269"/>
        <end position="296"/>
    </location>
</feature>
<protein>
    <submittedName>
        <fullName evidence="3">Uncharacterized protein</fullName>
    </submittedName>
</protein>
<evidence type="ECO:0000256" key="2">
    <source>
        <dbReference type="SAM" id="MobiDB-lite"/>
    </source>
</evidence>
<gene>
    <name evidence="3" type="ORF">POM88_051056</name>
</gene>